<sequence>MFSSTWNTIPIIFLITDGAVEDERDICDIMESHMTNSRSLCPRIHTFGIGSFCNHYFLRMLAEIGRGRYDAAYDVDSIEIQMKSFFRKALSTTVLANIRIGNVDSLDELEVYPSRVPDLLFESPVIIFGRYCGKFPSSPKIEGILPDTSNFTIDLKLQEAKDIPISEVLAKHQIESYTAESWFSNNIELEKKIAKLSVHNSVITEYTCMILLEEGPEHAKTVSAGIKKKEQLCAELDHQKIMLLPKSGFGFGSASATAANTRPGRDEHKLPGRVIRHVYQGSL</sequence>
<comment type="caution">
    <text evidence="1">The sequence shown here is derived from an EMBL/GenBank/DDBJ whole genome shotgun (WGS) entry which is preliminary data.</text>
</comment>
<reference evidence="1" key="1">
    <citation type="submission" date="2023-02" db="EMBL/GenBank/DDBJ databases">
        <title>Genome of toxic invasive species Heracleum sosnowskyi carries increased number of genes despite the absence of recent whole-genome duplications.</title>
        <authorList>
            <person name="Schelkunov M."/>
            <person name="Shtratnikova V."/>
            <person name="Makarenko M."/>
            <person name="Klepikova A."/>
            <person name="Omelchenko D."/>
            <person name="Novikova G."/>
            <person name="Obukhova E."/>
            <person name="Bogdanov V."/>
            <person name="Penin A."/>
            <person name="Logacheva M."/>
        </authorList>
    </citation>
    <scope>NUCLEOTIDE SEQUENCE</scope>
    <source>
        <strain evidence="1">Hsosn_3</strain>
        <tissue evidence="1">Leaf</tissue>
    </source>
</reference>
<dbReference type="SUPFAM" id="SSF53300">
    <property type="entry name" value="vWA-like"/>
    <property type="match status" value="1"/>
</dbReference>
<organism evidence="1 2">
    <name type="scientific">Heracleum sosnowskyi</name>
    <dbReference type="NCBI Taxonomy" id="360622"/>
    <lineage>
        <taxon>Eukaryota</taxon>
        <taxon>Viridiplantae</taxon>
        <taxon>Streptophyta</taxon>
        <taxon>Embryophyta</taxon>
        <taxon>Tracheophyta</taxon>
        <taxon>Spermatophyta</taxon>
        <taxon>Magnoliopsida</taxon>
        <taxon>eudicotyledons</taxon>
        <taxon>Gunneridae</taxon>
        <taxon>Pentapetalae</taxon>
        <taxon>asterids</taxon>
        <taxon>campanulids</taxon>
        <taxon>Apiales</taxon>
        <taxon>Apiaceae</taxon>
        <taxon>Apioideae</taxon>
        <taxon>apioid superclade</taxon>
        <taxon>Tordylieae</taxon>
        <taxon>Tordyliinae</taxon>
        <taxon>Heracleum</taxon>
    </lineage>
</organism>
<protein>
    <submittedName>
        <fullName evidence="1">Inter-alpha-trypsin inhibitor heavy chain</fullName>
    </submittedName>
</protein>
<accession>A0AAD8J5J9</accession>
<dbReference type="AlphaFoldDB" id="A0AAD8J5J9"/>
<evidence type="ECO:0000313" key="1">
    <source>
        <dbReference type="EMBL" id="KAK1396958.1"/>
    </source>
</evidence>
<name>A0AAD8J5J9_9APIA</name>
<dbReference type="PANTHER" id="PTHR46503:SF1">
    <property type="entry name" value="INTER-ALPHA-TRYPSIN INHIBITOR HEAVY CHAIN-LIKE PROTEIN"/>
    <property type="match status" value="1"/>
</dbReference>
<evidence type="ECO:0000313" key="2">
    <source>
        <dbReference type="Proteomes" id="UP001237642"/>
    </source>
</evidence>
<dbReference type="EMBL" id="JAUIZM010000002">
    <property type="protein sequence ID" value="KAK1396958.1"/>
    <property type="molecule type" value="Genomic_DNA"/>
</dbReference>
<gene>
    <name evidence="1" type="ORF">POM88_006821</name>
</gene>
<keyword evidence="2" id="KW-1185">Reference proteome</keyword>
<dbReference type="InterPro" id="IPR036465">
    <property type="entry name" value="vWFA_dom_sf"/>
</dbReference>
<proteinExistence type="predicted"/>
<dbReference type="Proteomes" id="UP001237642">
    <property type="component" value="Unassembled WGS sequence"/>
</dbReference>
<dbReference type="PANTHER" id="PTHR46503">
    <property type="entry name" value="INTER-ALPHA-TRYPSIN INHIBITOR HEAVY CHAIN-LIKE PROTEIN"/>
    <property type="match status" value="1"/>
</dbReference>
<reference evidence="1" key="2">
    <citation type="submission" date="2023-05" db="EMBL/GenBank/DDBJ databases">
        <authorList>
            <person name="Schelkunov M.I."/>
        </authorList>
    </citation>
    <scope>NUCLEOTIDE SEQUENCE</scope>
    <source>
        <strain evidence="1">Hsosn_3</strain>
        <tissue evidence="1">Leaf</tissue>
    </source>
</reference>
<dbReference type="Gene3D" id="3.40.50.410">
    <property type="entry name" value="von Willebrand factor, type A domain"/>
    <property type="match status" value="1"/>
</dbReference>